<reference evidence="1" key="1">
    <citation type="submission" date="2020-11" db="EMBL/GenBank/DDBJ databases">
        <authorList>
            <person name="Tran Van P."/>
        </authorList>
    </citation>
    <scope>NUCLEOTIDE SEQUENCE</scope>
</reference>
<protein>
    <submittedName>
        <fullName evidence="1">(California timema) hypothetical protein</fullName>
    </submittedName>
</protein>
<sequence length="241" mass="27295">MGIGKFELVEVNPHWCGGRGEKHLGKTTPSSRDRDLNLNLPVLGSLPQHESSASANYNTEEVYLVCVESHFGKTTLITPNHYLNLDLPIIGSLVYCESSASNHGVTECREHFYLLDRGAHVEEKKDHCLDSSLRLTALVRRERITPYNFSSEDYWWPRCVRRRFHRHVAEETSSENIECHNPDLAINKTSFSFWSSDHTTGGDITFSTMGGRMIRQHGPVQVFVRSGYVSKRGSSDPTTDQ</sequence>
<gene>
    <name evidence="1" type="ORF">TCMB3V08_LOCUS3209</name>
</gene>
<dbReference type="AlphaFoldDB" id="A0A7R9J1C2"/>
<accession>A0A7R9J1C2</accession>
<evidence type="ECO:0000313" key="1">
    <source>
        <dbReference type="EMBL" id="CAD7570506.1"/>
    </source>
</evidence>
<name>A0A7R9J1C2_TIMCA</name>
<dbReference type="EMBL" id="OE180086">
    <property type="protein sequence ID" value="CAD7570506.1"/>
    <property type="molecule type" value="Genomic_DNA"/>
</dbReference>
<organism evidence="1">
    <name type="scientific">Timema californicum</name>
    <name type="common">California timema</name>
    <name type="synonym">Walking stick</name>
    <dbReference type="NCBI Taxonomy" id="61474"/>
    <lineage>
        <taxon>Eukaryota</taxon>
        <taxon>Metazoa</taxon>
        <taxon>Ecdysozoa</taxon>
        <taxon>Arthropoda</taxon>
        <taxon>Hexapoda</taxon>
        <taxon>Insecta</taxon>
        <taxon>Pterygota</taxon>
        <taxon>Neoptera</taxon>
        <taxon>Polyneoptera</taxon>
        <taxon>Phasmatodea</taxon>
        <taxon>Timematodea</taxon>
        <taxon>Timematoidea</taxon>
        <taxon>Timematidae</taxon>
        <taxon>Timema</taxon>
    </lineage>
</organism>
<proteinExistence type="predicted"/>